<dbReference type="EMBL" id="OK499992">
    <property type="protein sequence ID" value="UGO50977.1"/>
    <property type="molecule type" value="Genomic_DNA"/>
</dbReference>
<evidence type="ECO:0000256" key="2">
    <source>
        <dbReference type="ARBA" id="ARBA00022842"/>
    </source>
</evidence>
<dbReference type="InterPro" id="IPR047296">
    <property type="entry name" value="GIY-YIG_UvrC_Cho"/>
</dbReference>
<name>A0AAE8YUS1_9CAUD</name>
<dbReference type="SMART" id="SM00465">
    <property type="entry name" value="GIYc"/>
    <property type="match status" value="1"/>
</dbReference>
<evidence type="ECO:0000313" key="4">
    <source>
        <dbReference type="EMBL" id="UGO50977.1"/>
    </source>
</evidence>
<accession>A0AAE8YUS1</accession>
<dbReference type="Proteomes" id="UP000827544">
    <property type="component" value="Segment"/>
</dbReference>
<dbReference type="PROSITE" id="PS50164">
    <property type="entry name" value="GIY_YIG"/>
    <property type="match status" value="1"/>
</dbReference>
<dbReference type="InterPro" id="IPR000305">
    <property type="entry name" value="GIY-YIG_endonuc"/>
</dbReference>
<dbReference type="InterPro" id="IPR050066">
    <property type="entry name" value="UvrABC_protein_C"/>
</dbReference>
<proteinExistence type="predicted"/>
<dbReference type="PANTHER" id="PTHR30562:SF1">
    <property type="entry name" value="UVRABC SYSTEM PROTEIN C"/>
    <property type="match status" value="1"/>
</dbReference>
<evidence type="ECO:0000259" key="3">
    <source>
        <dbReference type="PROSITE" id="PS50164"/>
    </source>
</evidence>
<feature type="domain" description="GIY-YIG" evidence="3">
    <location>
        <begin position="3"/>
        <end position="80"/>
    </location>
</feature>
<reference evidence="4" key="1">
    <citation type="submission" date="2021-10" db="EMBL/GenBank/DDBJ databases">
        <authorList>
            <person name="Lavering E.D."/>
            <person name="James R."/>
            <person name="Fairholm J.D."/>
            <person name="Ogilvie B.H."/>
            <person name="Thurgood T.L."/>
            <person name="Robison R.A."/>
            <person name="Grose J.H."/>
        </authorList>
    </citation>
    <scope>NUCLEOTIDE SEQUENCE</scope>
</reference>
<keyword evidence="5" id="KW-1185">Reference proteome</keyword>
<sequence length="185" mass="22553">MMTKFYVYRFLNKLNEVIYVGRTNNLKRRMTYEHFSKYGHLPQQCYQECGTVEFMEIESETEMKIYELYLINKYNPKYNVIENKNDDFTFNLEEHWTEYKNNDIISKKEYKVYSYIIMHSEVGKSQMITTLTALAEGLKMRHEDKLWKLLESLERKGYIRMQQMGILLIINHTMRDLEFPKEECQ</sequence>
<keyword evidence="2" id="KW-0460">Magnesium</keyword>
<organism evidence="4 5">
    <name type="scientific">Bacillus phage vB_BanS_Nate</name>
    <dbReference type="NCBI Taxonomy" id="2894788"/>
    <lineage>
        <taxon>Viruses</taxon>
        <taxon>Duplodnaviria</taxon>
        <taxon>Heunggongvirae</taxon>
        <taxon>Uroviricota</taxon>
        <taxon>Caudoviricetes</taxon>
        <taxon>Joanripponvirinae</taxon>
        <taxon>Natevirus</taxon>
        <taxon>Natevirus nate</taxon>
    </lineage>
</organism>
<dbReference type="PANTHER" id="PTHR30562">
    <property type="entry name" value="UVRC/OXIDOREDUCTASE"/>
    <property type="match status" value="1"/>
</dbReference>
<protein>
    <submittedName>
        <fullName evidence="4">GIY-YIG nuclease family protein</fullName>
    </submittedName>
</protein>
<dbReference type="GO" id="GO:0006289">
    <property type="term" value="P:nucleotide-excision repair"/>
    <property type="evidence" value="ECO:0007669"/>
    <property type="project" value="InterPro"/>
</dbReference>
<dbReference type="InterPro" id="IPR035901">
    <property type="entry name" value="GIY-YIG_endonuc_sf"/>
</dbReference>
<dbReference type="Pfam" id="PF01541">
    <property type="entry name" value="GIY-YIG"/>
    <property type="match status" value="1"/>
</dbReference>
<evidence type="ECO:0000256" key="1">
    <source>
        <dbReference type="ARBA" id="ARBA00001946"/>
    </source>
</evidence>
<comment type="cofactor">
    <cofactor evidence="1">
        <name>Mg(2+)</name>
        <dbReference type="ChEBI" id="CHEBI:18420"/>
    </cofactor>
</comment>
<dbReference type="GO" id="GO:0009380">
    <property type="term" value="C:excinuclease repair complex"/>
    <property type="evidence" value="ECO:0007669"/>
    <property type="project" value="TreeGrafter"/>
</dbReference>
<gene>
    <name evidence="4" type="ORF">NATE_124</name>
</gene>
<dbReference type="CDD" id="cd10434">
    <property type="entry name" value="GIY-YIG_UvrC_Cho"/>
    <property type="match status" value="1"/>
</dbReference>
<dbReference type="Gene3D" id="3.40.1440.10">
    <property type="entry name" value="GIY-YIG endonuclease"/>
    <property type="match status" value="1"/>
</dbReference>
<evidence type="ECO:0000313" key="5">
    <source>
        <dbReference type="Proteomes" id="UP000827544"/>
    </source>
</evidence>
<dbReference type="SUPFAM" id="SSF82771">
    <property type="entry name" value="GIY-YIG endonuclease"/>
    <property type="match status" value="1"/>
</dbReference>